<dbReference type="GO" id="GO:0016832">
    <property type="term" value="F:aldehyde-lyase activity"/>
    <property type="evidence" value="ECO:0007669"/>
    <property type="project" value="InterPro"/>
</dbReference>
<name>A0A2R3ZQ28_STROV</name>
<dbReference type="InterPro" id="IPR013785">
    <property type="entry name" value="Aldolase_TIM"/>
</dbReference>
<evidence type="ECO:0000313" key="3">
    <source>
        <dbReference type="EMBL" id="AVR52612.1"/>
    </source>
</evidence>
<feature type="domain" description="DAHP synthetase I/KDSA" evidence="2">
    <location>
        <begin position="85"/>
        <end position="324"/>
    </location>
</feature>
<evidence type="ECO:0000259" key="2">
    <source>
        <dbReference type="Pfam" id="PF00793"/>
    </source>
</evidence>
<dbReference type="InterPro" id="IPR052899">
    <property type="entry name" value="Class-I_DAHP_synthase"/>
</dbReference>
<dbReference type="InterPro" id="IPR006218">
    <property type="entry name" value="DAHP1/KDSA"/>
</dbReference>
<dbReference type="NCBIfam" id="TIGR01361">
    <property type="entry name" value="DAHP_synth_Bsub"/>
    <property type="match status" value="1"/>
</dbReference>
<dbReference type="GO" id="GO:0016740">
    <property type="term" value="F:transferase activity"/>
    <property type="evidence" value="ECO:0007669"/>
    <property type="project" value="UniProtKB-KW"/>
</dbReference>
<dbReference type="SUPFAM" id="SSF51569">
    <property type="entry name" value="Aldolase"/>
    <property type="match status" value="1"/>
</dbReference>
<dbReference type="GO" id="GO:0009073">
    <property type="term" value="P:aromatic amino acid family biosynthetic process"/>
    <property type="evidence" value="ECO:0007669"/>
    <property type="project" value="InterPro"/>
</dbReference>
<dbReference type="InterPro" id="IPR006268">
    <property type="entry name" value="DAHP_syn_2"/>
</dbReference>
<proteinExistence type="predicted"/>
<dbReference type="AlphaFoldDB" id="A0A2R3ZQ28"/>
<dbReference type="Pfam" id="PF00793">
    <property type="entry name" value="DAHP_synth_1"/>
    <property type="match status" value="1"/>
</dbReference>
<reference evidence="3" key="1">
    <citation type="journal article" date="2018" name="Mar. Drugs">
        <title>Identification and Characterization of Mycemycin Biosynthetic Gene Clusters in Streptomyces olivaceus FXJ8.012 and Streptomyces sp. FXJ1.235.</title>
        <authorList>
            <person name="Song F."/>
            <person name="Liu N."/>
            <person name="Liu M."/>
            <person name="Chen Y."/>
            <person name="Huang Y."/>
        </authorList>
    </citation>
    <scope>NUCLEOTIDE SEQUENCE</scope>
    <source>
        <strain evidence="3">FXJ8.012</strain>
    </source>
</reference>
<accession>A0A2R3ZQ28</accession>
<sequence>MRMIVAMDRFCGPDEIEHVEQVMAGTDVQAVRTVLEGRTHLITAERDRRALASRLRLLPGVTSVVEPPGNLRLSSRAHRAQDTVVKVSDVSFGGDPFVVVAGPCAVESRDQLAATARSVALGGAAVLRGGSYKPRTSPYSFQGLGSEGLGLLAEQRAATGLPVVTEVVDPADLTHVAEVADMVQIGTRNAQNYTLLREAGRAGKPVLLKRGMASTVEEWLLAAEYVLAEGNPDVVLCERGIRSFEPSTRFTLDLSAVVVAKRLSHLPVLVDPSHAAGQAELVRPLALAAAAVGADGVMVDVHPEPSTALCDAGQALTPAGFDELVTALDSLLAGMRRPLAGSLRPRGALVADRL</sequence>
<dbReference type="NCBIfam" id="NF006421">
    <property type="entry name" value="PRK08673.1"/>
    <property type="match status" value="1"/>
</dbReference>
<dbReference type="EMBL" id="MG837055">
    <property type="protein sequence ID" value="AVR52612.1"/>
    <property type="molecule type" value="Genomic_DNA"/>
</dbReference>
<keyword evidence="1" id="KW-0808">Transferase</keyword>
<dbReference type="PANTHER" id="PTHR43018:SF1">
    <property type="entry name" value="PROTEIN AROA(G)"/>
    <property type="match status" value="1"/>
</dbReference>
<dbReference type="NCBIfam" id="NF009239">
    <property type="entry name" value="PRK12595.1"/>
    <property type="match status" value="1"/>
</dbReference>
<dbReference type="Gene3D" id="3.20.20.70">
    <property type="entry name" value="Aldolase class I"/>
    <property type="match status" value="1"/>
</dbReference>
<protein>
    <submittedName>
        <fullName evidence="3">3-deoxy-7-phosphoheptulonate synthase</fullName>
    </submittedName>
</protein>
<dbReference type="PANTHER" id="PTHR43018">
    <property type="entry name" value="PHOSPHO-2-DEHYDRO-3-DEOXYHEPTONATE ALDOLASE"/>
    <property type="match status" value="1"/>
</dbReference>
<evidence type="ECO:0000256" key="1">
    <source>
        <dbReference type="ARBA" id="ARBA00022679"/>
    </source>
</evidence>
<gene>
    <name evidence="3" type="primary">mymI</name>
</gene>
<organism evidence="3">
    <name type="scientific">Streptomyces olivaceus</name>
    <dbReference type="NCBI Taxonomy" id="47716"/>
    <lineage>
        <taxon>Bacteria</taxon>
        <taxon>Bacillati</taxon>
        <taxon>Actinomycetota</taxon>
        <taxon>Actinomycetes</taxon>
        <taxon>Kitasatosporales</taxon>
        <taxon>Streptomycetaceae</taxon>
        <taxon>Streptomyces</taxon>
    </lineage>
</organism>